<name>A0A292Q7R5_9PEZI</name>
<dbReference type="EMBL" id="LN890950">
    <property type="protein sequence ID" value="CUS15121.1"/>
    <property type="molecule type" value="Genomic_DNA"/>
</dbReference>
<evidence type="ECO:0000256" key="1">
    <source>
        <dbReference type="SAM" id="MobiDB-lite"/>
    </source>
</evidence>
<evidence type="ECO:0000313" key="2">
    <source>
        <dbReference type="EMBL" id="CUS15121.1"/>
    </source>
</evidence>
<accession>A0A292Q7R5</accession>
<protein>
    <submittedName>
        <fullName evidence="2">Uncharacterized protein</fullName>
    </submittedName>
</protein>
<sequence length="122" mass="13175">MSVSKDRAKDPEFRLGRESTCPSQPSASSRGELSGAENAGRVKESKKGLNGLGKTINCEAQEVCGGAGGGRQERECVSGKHEYLRHPEFETGKWDWQIRSRPGGKGSGGERVKKIIKNKDTG</sequence>
<keyword evidence="3" id="KW-1185">Reference proteome</keyword>
<evidence type="ECO:0000313" key="3">
    <source>
        <dbReference type="Proteomes" id="UP001412239"/>
    </source>
</evidence>
<reference evidence="2" key="1">
    <citation type="submission" date="2015-10" db="EMBL/GenBank/DDBJ databases">
        <authorList>
            <person name="Regsiter A."/>
            <person name="william w."/>
        </authorList>
    </citation>
    <scope>NUCLEOTIDE SEQUENCE</scope>
    <source>
        <strain evidence="2">Montdore</strain>
    </source>
</reference>
<dbReference type="AlphaFoldDB" id="A0A292Q7R5"/>
<feature type="compositionally biased region" description="Basic and acidic residues" evidence="1">
    <location>
        <begin position="108"/>
        <end position="122"/>
    </location>
</feature>
<organism evidence="2 3">
    <name type="scientific">Tuber aestivum</name>
    <name type="common">summer truffle</name>
    <dbReference type="NCBI Taxonomy" id="59557"/>
    <lineage>
        <taxon>Eukaryota</taxon>
        <taxon>Fungi</taxon>
        <taxon>Dikarya</taxon>
        <taxon>Ascomycota</taxon>
        <taxon>Pezizomycotina</taxon>
        <taxon>Pezizomycetes</taxon>
        <taxon>Pezizales</taxon>
        <taxon>Tuberaceae</taxon>
        <taxon>Tuber</taxon>
    </lineage>
</organism>
<dbReference type="Proteomes" id="UP001412239">
    <property type="component" value="Unassembled WGS sequence"/>
</dbReference>
<proteinExistence type="predicted"/>
<feature type="compositionally biased region" description="Polar residues" evidence="1">
    <location>
        <begin position="20"/>
        <end position="31"/>
    </location>
</feature>
<feature type="compositionally biased region" description="Basic and acidic residues" evidence="1">
    <location>
        <begin position="1"/>
        <end position="17"/>
    </location>
</feature>
<feature type="region of interest" description="Disordered" evidence="1">
    <location>
        <begin position="97"/>
        <end position="122"/>
    </location>
</feature>
<gene>
    <name evidence="2" type="ORF">GSTUAT00000741001</name>
</gene>
<feature type="region of interest" description="Disordered" evidence="1">
    <location>
        <begin position="1"/>
        <end position="51"/>
    </location>
</feature>